<evidence type="ECO:0000256" key="1">
    <source>
        <dbReference type="SAM" id="MobiDB-lite"/>
    </source>
</evidence>
<dbReference type="EMBL" id="DF842602">
    <property type="protein sequence ID" value="GAT46588.1"/>
    <property type="molecule type" value="Genomic_DNA"/>
</dbReference>
<feature type="transmembrane region" description="Helical" evidence="2">
    <location>
        <begin position="608"/>
        <end position="628"/>
    </location>
</feature>
<evidence type="ECO:0000313" key="4">
    <source>
        <dbReference type="Proteomes" id="UP000815677"/>
    </source>
</evidence>
<proteinExistence type="predicted"/>
<keyword evidence="4" id="KW-1185">Reference proteome</keyword>
<protein>
    <submittedName>
        <fullName evidence="3">Uncharacterized protein</fullName>
    </submittedName>
</protein>
<feature type="transmembrane region" description="Helical" evidence="2">
    <location>
        <begin position="485"/>
        <end position="504"/>
    </location>
</feature>
<feature type="transmembrane region" description="Helical" evidence="2">
    <location>
        <begin position="656"/>
        <end position="676"/>
    </location>
</feature>
<organism evidence="3 4">
    <name type="scientific">Mycena chlorophos</name>
    <name type="common">Agaric fungus</name>
    <name type="synonym">Agaricus chlorophos</name>
    <dbReference type="NCBI Taxonomy" id="658473"/>
    <lineage>
        <taxon>Eukaryota</taxon>
        <taxon>Fungi</taxon>
        <taxon>Dikarya</taxon>
        <taxon>Basidiomycota</taxon>
        <taxon>Agaricomycotina</taxon>
        <taxon>Agaricomycetes</taxon>
        <taxon>Agaricomycetidae</taxon>
        <taxon>Agaricales</taxon>
        <taxon>Marasmiineae</taxon>
        <taxon>Mycenaceae</taxon>
        <taxon>Mycena</taxon>
    </lineage>
</organism>
<dbReference type="Proteomes" id="UP000815677">
    <property type="component" value="Unassembled WGS sequence"/>
</dbReference>
<evidence type="ECO:0000256" key="2">
    <source>
        <dbReference type="SAM" id="Phobius"/>
    </source>
</evidence>
<accession>A0ABQ0L650</accession>
<feature type="transmembrane region" description="Helical" evidence="2">
    <location>
        <begin position="511"/>
        <end position="532"/>
    </location>
</feature>
<keyword evidence="2" id="KW-1133">Transmembrane helix</keyword>
<keyword evidence="2" id="KW-0812">Transmembrane</keyword>
<keyword evidence="2" id="KW-0472">Membrane</keyword>
<feature type="transmembrane region" description="Helical" evidence="2">
    <location>
        <begin position="544"/>
        <end position="564"/>
    </location>
</feature>
<feature type="compositionally biased region" description="Acidic residues" evidence="1">
    <location>
        <begin position="255"/>
        <end position="276"/>
    </location>
</feature>
<feature type="region of interest" description="Disordered" evidence="1">
    <location>
        <begin position="249"/>
        <end position="290"/>
    </location>
</feature>
<reference evidence="3" key="1">
    <citation type="submission" date="2014-09" db="EMBL/GenBank/DDBJ databases">
        <title>Genome sequence of the luminous mushroom Mycena chlorophos for searching fungal bioluminescence genes.</title>
        <authorList>
            <person name="Tanaka Y."/>
            <person name="Kasuga D."/>
            <person name="Oba Y."/>
            <person name="Hase S."/>
            <person name="Sato K."/>
            <person name="Oba Y."/>
            <person name="Sakakibara Y."/>
        </authorList>
    </citation>
    <scope>NUCLEOTIDE SEQUENCE</scope>
</reference>
<evidence type="ECO:0000313" key="3">
    <source>
        <dbReference type="EMBL" id="GAT46588.1"/>
    </source>
</evidence>
<name>A0ABQ0L650_MYCCL</name>
<feature type="transmembrane region" description="Helical" evidence="2">
    <location>
        <begin position="31"/>
        <end position="57"/>
    </location>
</feature>
<gene>
    <name evidence="3" type="ORF">MCHLO_04096</name>
</gene>
<sequence>MILKGPLDPEARDPPLGEIHQPRKRSSLWSFIRWIVITLVQLGVAWLLFGVVGQFVYHWSTFSHTHVYQNQTLSEVKNRGSVVQPLIDTDTAFDIAVSIWTRPLDERERERATDFAETPLYSDIVFRDLHLADKHVKTILEYKLPVAAFRKLLLKEWDLRASFVVLPKSPSLAERIANFSSWFPEGMAVPPKRAWPFPLEGMAVPPKRAWPFPLGSPLLDSPSIQDQALDAAGISIDLLEFREYRANKCAQQDDHPEEDVDEASIDAEEDGDDDDGPTPGPFRFSSTSDISRHPIHAVERHPFVITRTQIRIVDETHILNRKAFNKEHNRLRSQSCGQNMGTEPDYPLCRRAYLMNGNWENRMELRMPGNKTEWAYGPYLSHGTFSAGPKDVIPIPVTRRDCPDGSKTSASDPAYMDISWQISFTGRSPAKLATTELFPRPQRLDHHESAYKLAKAHDNAELWNGLYGHRFNDDAHPRRRFAIDVINNLLFLVIGVLDVGYWYTRTTTASISVPGTVFLALGKLLSAASLVAGKVEDEKMRASFSNLAQILWLVVFTAAMRLFLPGLMLKTIWRVEATFLEKNSSWIPTIRRLPPTHRERQSQRTDQITSWAVRIQVFLTLVALYSFFSPEEYFVLPGQLPPQTADDHPQNLVSRLSAFLIFPLTFTGAASQLLLNHRTKMFAGAYKLAVILRFVAEALRLATYSTSLVGRFDAKPGLSIPAVVDLLLLGMTIWQATRFPKVGQSAEDEDTEE</sequence>